<feature type="transmembrane region" description="Helical" evidence="8">
    <location>
        <begin position="183"/>
        <end position="203"/>
    </location>
</feature>
<dbReference type="KEGG" id="apuu:APUU_10039S"/>
<accession>A0A7R7X9G6</accession>
<dbReference type="Gene3D" id="1.20.1250.20">
    <property type="entry name" value="MFS general substrate transporter like domains"/>
    <property type="match status" value="1"/>
</dbReference>
<feature type="transmembrane region" description="Helical" evidence="8">
    <location>
        <begin position="414"/>
        <end position="439"/>
    </location>
</feature>
<keyword evidence="4 8" id="KW-0812">Transmembrane</keyword>
<dbReference type="EMBL" id="AP024443">
    <property type="protein sequence ID" value="BCS17211.1"/>
    <property type="molecule type" value="Genomic_DNA"/>
</dbReference>
<gene>
    <name evidence="9" type="ORF">APUU_10039S</name>
</gene>
<feature type="transmembrane region" description="Helical" evidence="8">
    <location>
        <begin position="298"/>
        <end position="317"/>
    </location>
</feature>
<dbReference type="Proteomes" id="UP000654913">
    <property type="component" value="Chromosome 1"/>
</dbReference>
<evidence type="ECO:0000256" key="1">
    <source>
        <dbReference type="ARBA" id="ARBA00004141"/>
    </source>
</evidence>
<feature type="transmembrane region" description="Helical" evidence="8">
    <location>
        <begin position="119"/>
        <end position="137"/>
    </location>
</feature>
<dbReference type="OrthoDB" id="2985014at2759"/>
<protein>
    <recommendedName>
        <fullName evidence="11">Major facilitator superfamily domain-containing protein</fullName>
    </recommendedName>
</protein>
<dbReference type="InterPro" id="IPR036259">
    <property type="entry name" value="MFS_trans_sf"/>
</dbReference>
<keyword evidence="3" id="KW-0813">Transport</keyword>
<evidence type="ECO:0000256" key="8">
    <source>
        <dbReference type="SAM" id="Phobius"/>
    </source>
</evidence>
<dbReference type="GO" id="GO:0016020">
    <property type="term" value="C:membrane"/>
    <property type="evidence" value="ECO:0007669"/>
    <property type="project" value="UniProtKB-SubCell"/>
</dbReference>
<evidence type="ECO:0000256" key="5">
    <source>
        <dbReference type="ARBA" id="ARBA00022989"/>
    </source>
</evidence>
<dbReference type="FunFam" id="1.20.1250.20:FF:000013">
    <property type="entry name" value="MFS general substrate transporter"/>
    <property type="match status" value="1"/>
</dbReference>
<evidence type="ECO:0000313" key="9">
    <source>
        <dbReference type="EMBL" id="BCS17211.1"/>
    </source>
</evidence>
<feature type="region of interest" description="Disordered" evidence="7">
    <location>
        <begin position="1"/>
        <end position="34"/>
    </location>
</feature>
<keyword evidence="10" id="KW-1185">Reference proteome</keyword>
<feature type="transmembrane region" description="Helical" evidence="8">
    <location>
        <begin position="264"/>
        <end position="286"/>
    </location>
</feature>
<feature type="transmembrane region" description="Helical" evidence="8">
    <location>
        <begin position="329"/>
        <end position="347"/>
    </location>
</feature>
<reference evidence="9" key="2">
    <citation type="submission" date="2021-02" db="EMBL/GenBank/DDBJ databases">
        <title>Aspergillus puulaauensis MK2 genome sequence.</title>
        <authorList>
            <person name="Futagami T."/>
            <person name="Mori K."/>
            <person name="Kadooka C."/>
            <person name="Tanaka T."/>
        </authorList>
    </citation>
    <scope>NUCLEOTIDE SEQUENCE</scope>
    <source>
        <strain evidence="9">MK2</strain>
    </source>
</reference>
<dbReference type="GO" id="GO:0022857">
    <property type="term" value="F:transmembrane transporter activity"/>
    <property type="evidence" value="ECO:0007669"/>
    <property type="project" value="InterPro"/>
</dbReference>
<keyword evidence="5 8" id="KW-1133">Transmembrane helix</keyword>
<reference evidence="9" key="1">
    <citation type="submission" date="2021-01" db="EMBL/GenBank/DDBJ databases">
        <authorList>
            <consortium name="Aspergillus puulaauensis MK2 genome sequencing consortium"/>
            <person name="Kazuki M."/>
            <person name="Futagami T."/>
        </authorList>
    </citation>
    <scope>NUCLEOTIDE SEQUENCE</scope>
    <source>
        <strain evidence="9">MK2</strain>
    </source>
</reference>
<dbReference type="InterPro" id="IPR011701">
    <property type="entry name" value="MFS"/>
</dbReference>
<evidence type="ECO:0000256" key="3">
    <source>
        <dbReference type="ARBA" id="ARBA00022448"/>
    </source>
</evidence>
<dbReference type="PANTHER" id="PTHR43791">
    <property type="entry name" value="PERMEASE-RELATED"/>
    <property type="match status" value="1"/>
</dbReference>
<evidence type="ECO:0000256" key="2">
    <source>
        <dbReference type="ARBA" id="ARBA00008335"/>
    </source>
</evidence>
<evidence type="ECO:0000256" key="4">
    <source>
        <dbReference type="ARBA" id="ARBA00022692"/>
    </source>
</evidence>
<evidence type="ECO:0000256" key="6">
    <source>
        <dbReference type="ARBA" id="ARBA00023136"/>
    </source>
</evidence>
<feature type="transmembrane region" description="Helical" evidence="8">
    <location>
        <begin position="354"/>
        <end position="375"/>
    </location>
</feature>
<evidence type="ECO:0008006" key="11">
    <source>
        <dbReference type="Google" id="ProtNLM"/>
    </source>
</evidence>
<keyword evidence="6 8" id="KW-0472">Membrane</keyword>
<proteinExistence type="inferred from homology"/>
<comment type="subcellular location">
    <subcellularLocation>
        <location evidence="1">Membrane</location>
        <topology evidence="1">Multi-pass membrane protein</topology>
    </subcellularLocation>
</comment>
<dbReference type="Pfam" id="PF07690">
    <property type="entry name" value="MFS_1"/>
    <property type="match status" value="1"/>
</dbReference>
<organism evidence="9 10">
    <name type="scientific">Aspergillus puulaauensis</name>
    <dbReference type="NCBI Taxonomy" id="1220207"/>
    <lineage>
        <taxon>Eukaryota</taxon>
        <taxon>Fungi</taxon>
        <taxon>Dikarya</taxon>
        <taxon>Ascomycota</taxon>
        <taxon>Pezizomycotina</taxon>
        <taxon>Eurotiomycetes</taxon>
        <taxon>Eurotiomycetidae</taxon>
        <taxon>Eurotiales</taxon>
        <taxon>Aspergillaceae</taxon>
        <taxon>Aspergillus</taxon>
    </lineage>
</organism>
<evidence type="ECO:0000256" key="7">
    <source>
        <dbReference type="SAM" id="MobiDB-lite"/>
    </source>
</evidence>
<name>A0A7R7X9G6_9EURO</name>
<sequence>MKTEHATHIENIKKVGNAGPALTTTGRQGYSAHSEEESRFDKRINLKMDLTVLQGIDKSNIGNAATSETFVLALCGNICPLHAPFCRHRPHRGPQSLDPFDAPCLGGCHNRADLYGLRLLLGACEAGFLPTTFYYIGTVYPAYMAGLRMGLISTSFTLSGAFSALIAYGILQVRSSAWKDWQLLFIIEGTITMFVGAIAFLILPHKLSTAWLFTPDERRHAARRMELDTAGIDRATGANSEEMDHRISWKNIKTAFKDWRKLLIILWTTCATVPAYGFAIFLPLIVKGMGYEGVRANLMSVPPFMAGAVALTTFVYISDRFHERSLTAAAAMLFSIIGYIALVACGTGKNNIRYGFLFVIMIGAGSVNPLTAAWINDNTPDKATRNILMGIYGWNNVSGVIAGQIYSSQYGPSYYTSVCITLGIVAFGMLGLVPSRVLYMWENRRRRRIVATWTEEDFELEQTDMTRKGHEKRFFIFGY</sequence>
<dbReference type="AlphaFoldDB" id="A0A7R7X9G6"/>
<dbReference type="RefSeq" id="XP_041549405.1">
    <property type="nucleotide sequence ID" value="XM_041700262.1"/>
</dbReference>
<comment type="similarity">
    <text evidence="2">Belongs to the major facilitator superfamily.</text>
</comment>
<dbReference type="GeneID" id="64967216"/>
<dbReference type="SUPFAM" id="SSF103473">
    <property type="entry name" value="MFS general substrate transporter"/>
    <property type="match status" value="1"/>
</dbReference>
<feature type="transmembrane region" description="Helical" evidence="8">
    <location>
        <begin position="149"/>
        <end position="171"/>
    </location>
</feature>
<dbReference type="PANTHER" id="PTHR43791:SF21">
    <property type="entry name" value="MAJOR FACILITATOR SUPERFAMILY (MFS) PROFILE DOMAIN-CONTAINING PROTEIN"/>
    <property type="match status" value="1"/>
</dbReference>
<feature type="compositionally biased region" description="Basic and acidic residues" evidence="7">
    <location>
        <begin position="1"/>
        <end position="13"/>
    </location>
</feature>
<evidence type="ECO:0000313" key="10">
    <source>
        <dbReference type="Proteomes" id="UP000654913"/>
    </source>
</evidence>